<feature type="compositionally biased region" description="Low complexity" evidence="1">
    <location>
        <begin position="25"/>
        <end position="40"/>
    </location>
</feature>
<reference evidence="2 3" key="1">
    <citation type="journal article" date="2021" name="BMC Biol.">
        <title>Horizontally acquired antibacterial genes associated with adaptive radiation of ladybird beetles.</title>
        <authorList>
            <person name="Li H.S."/>
            <person name="Tang X.F."/>
            <person name="Huang Y.H."/>
            <person name="Xu Z.Y."/>
            <person name="Chen M.L."/>
            <person name="Du X.Y."/>
            <person name="Qiu B.Y."/>
            <person name="Chen P.T."/>
            <person name="Zhang W."/>
            <person name="Slipinski A."/>
            <person name="Escalona H.E."/>
            <person name="Waterhouse R.M."/>
            <person name="Zwick A."/>
            <person name="Pang H."/>
        </authorList>
    </citation>
    <scope>NUCLEOTIDE SEQUENCE [LARGE SCALE GENOMIC DNA]</scope>
    <source>
        <strain evidence="2">SYSU2018</strain>
    </source>
</reference>
<organism evidence="2 3">
    <name type="scientific">Cryptolaemus montrouzieri</name>
    <dbReference type="NCBI Taxonomy" id="559131"/>
    <lineage>
        <taxon>Eukaryota</taxon>
        <taxon>Metazoa</taxon>
        <taxon>Ecdysozoa</taxon>
        <taxon>Arthropoda</taxon>
        <taxon>Hexapoda</taxon>
        <taxon>Insecta</taxon>
        <taxon>Pterygota</taxon>
        <taxon>Neoptera</taxon>
        <taxon>Endopterygota</taxon>
        <taxon>Coleoptera</taxon>
        <taxon>Polyphaga</taxon>
        <taxon>Cucujiformia</taxon>
        <taxon>Coccinelloidea</taxon>
        <taxon>Coccinellidae</taxon>
        <taxon>Scymninae</taxon>
        <taxon>Scymnini</taxon>
        <taxon>Cryptolaemus</taxon>
    </lineage>
</organism>
<feature type="compositionally biased region" description="Acidic residues" evidence="1">
    <location>
        <begin position="1"/>
        <end position="24"/>
    </location>
</feature>
<protein>
    <submittedName>
        <fullName evidence="2">Uncharacterized protein</fullName>
    </submittedName>
</protein>
<gene>
    <name evidence="2" type="ORF">HHI36_019591</name>
</gene>
<evidence type="ECO:0000313" key="2">
    <source>
        <dbReference type="EMBL" id="KAL3274807.1"/>
    </source>
</evidence>
<dbReference type="AlphaFoldDB" id="A0ABD2N896"/>
<comment type="caution">
    <text evidence="2">The sequence shown here is derived from an EMBL/GenBank/DDBJ whole genome shotgun (WGS) entry which is preliminary data.</text>
</comment>
<proteinExistence type="predicted"/>
<sequence length="112" mass="12841">EVSEGYDDTNYEVLSEEEYSDDNDSLANNNDNSADSDATNVQSSIHWDDVTEENQNEFTFYNNTSINIPHLVDDITPSNVFMTFVNHNLLVIIVEETNRNAAQYIGRIRMTR</sequence>
<keyword evidence="3" id="KW-1185">Reference proteome</keyword>
<dbReference type="EMBL" id="JABFTP020000083">
    <property type="protein sequence ID" value="KAL3274807.1"/>
    <property type="molecule type" value="Genomic_DNA"/>
</dbReference>
<evidence type="ECO:0000256" key="1">
    <source>
        <dbReference type="SAM" id="MobiDB-lite"/>
    </source>
</evidence>
<accession>A0ABD2N896</accession>
<feature type="non-terminal residue" evidence="2">
    <location>
        <position position="1"/>
    </location>
</feature>
<evidence type="ECO:0000313" key="3">
    <source>
        <dbReference type="Proteomes" id="UP001516400"/>
    </source>
</evidence>
<name>A0ABD2N896_9CUCU</name>
<feature type="region of interest" description="Disordered" evidence="1">
    <location>
        <begin position="1"/>
        <end position="41"/>
    </location>
</feature>
<dbReference type="Proteomes" id="UP001516400">
    <property type="component" value="Unassembled WGS sequence"/>
</dbReference>